<evidence type="ECO:0000259" key="2">
    <source>
        <dbReference type="Pfam" id="PF03732"/>
    </source>
</evidence>
<dbReference type="PANTHER" id="PTHR36000">
    <property type="entry name" value="DEFECTIVE 1273 PROTEIN, PUTATIVE-RELATED"/>
    <property type="match status" value="1"/>
</dbReference>
<feature type="region of interest" description="Disordered" evidence="1">
    <location>
        <begin position="735"/>
        <end position="757"/>
    </location>
</feature>
<dbReference type="Pfam" id="PF03732">
    <property type="entry name" value="Retrotrans_gag"/>
    <property type="match status" value="1"/>
</dbReference>
<accession>A0A5N6LQ92</accession>
<reference evidence="3 4" key="1">
    <citation type="submission" date="2019-05" db="EMBL/GenBank/DDBJ databases">
        <title>Mikania micrantha, genome provides insights into the molecular mechanism of rapid growth.</title>
        <authorList>
            <person name="Liu B."/>
        </authorList>
    </citation>
    <scope>NUCLEOTIDE SEQUENCE [LARGE SCALE GENOMIC DNA]</scope>
    <source>
        <strain evidence="3">NLD-2019</strain>
        <tissue evidence="3">Leaf</tissue>
    </source>
</reference>
<dbReference type="Proteomes" id="UP000326396">
    <property type="component" value="Linkage Group LG9"/>
</dbReference>
<dbReference type="EMBL" id="SZYD01000019">
    <property type="protein sequence ID" value="KAD2394354.1"/>
    <property type="molecule type" value="Genomic_DNA"/>
</dbReference>
<evidence type="ECO:0000313" key="4">
    <source>
        <dbReference type="Proteomes" id="UP000326396"/>
    </source>
</evidence>
<comment type="caution">
    <text evidence="3">The sequence shown here is derived from an EMBL/GenBank/DDBJ whole genome shotgun (WGS) entry which is preliminary data.</text>
</comment>
<dbReference type="PANTHER" id="PTHR36000:SF2">
    <property type="entry name" value="DEFECTIVE 1273 PROTEIN, PUTATIVE-RELATED"/>
    <property type="match status" value="1"/>
</dbReference>
<organism evidence="3 4">
    <name type="scientific">Mikania micrantha</name>
    <name type="common">bitter vine</name>
    <dbReference type="NCBI Taxonomy" id="192012"/>
    <lineage>
        <taxon>Eukaryota</taxon>
        <taxon>Viridiplantae</taxon>
        <taxon>Streptophyta</taxon>
        <taxon>Embryophyta</taxon>
        <taxon>Tracheophyta</taxon>
        <taxon>Spermatophyta</taxon>
        <taxon>Magnoliopsida</taxon>
        <taxon>eudicotyledons</taxon>
        <taxon>Gunneridae</taxon>
        <taxon>Pentapetalae</taxon>
        <taxon>asterids</taxon>
        <taxon>campanulids</taxon>
        <taxon>Asterales</taxon>
        <taxon>Asteraceae</taxon>
        <taxon>Asteroideae</taxon>
        <taxon>Heliantheae alliance</taxon>
        <taxon>Eupatorieae</taxon>
        <taxon>Mikania</taxon>
    </lineage>
</organism>
<feature type="compositionally biased region" description="Low complexity" evidence="1">
    <location>
        <begin position="735"/>
        <end position="748"/>
    </location>
</feature>
<gene>
    <name evidence="3" type="ORF">E3N88_41331</name>
</gene>
<proteinExistence type="predicted"/>
<evidence type="ECO:0000256" key="1">
    <source>
        <dbReference type="SAM" id="MobiDB-lite"/>
    </source>
</evidence>
<feature type="domain" description="Retrotransposon gag" evidence="2">
    <location>
        <begin position="131"/>
        <end position="219"/>
    </location>
</feature>
<keyword evidence="4" id="KW-1185">Reference proteome</keyword>
<dbReference type="AlphaFoldDB" id="A0A5N6LQ92"/>
<sequence>MIVPYRLSTSFLFRNLYDGNRTTATIVIKTQSRFRRFFVIHYPPGGVPRQRSRRSKTRKMDRDRGVKFRQMVLAWVKKQEKQKVDSGSGSSGGVFYNPDYQWDSDDRPTGVPWAVKKVKLPEFSDDLRLRLAQLSMVGVAQHWFTIISQVRDSLSWVDFQSELLQCFSGLEIQNPYEQLSAIEQSDSIHDYIDDFEYLLSLVPRLPESQTLGYFIAGLKDDVKQLVRLHWPLSRLDAMYLAKDVEGMLQPKSPAGNLAISRFRYVHPPSQYTDCHLEGFSNLGLVEPKSIFGPKGVERSSTSRSDVSRLSWHTKNLNSSQNDGAPGFTKERGSVLCLVPNGKIDARRVCFRCGQQYGPAHKCPEGKLRVLLLGEDEDELQEGDNLQLEHVELSDDTLGEAKISGTCLALASDGVVSNGGGAKTLKFEGMLHSIPLSLMVDSGAIHNFISRRLVGAMGLSVSVFTSIHITLGDGYSTGNLGLILGMAWLSSLGEVLHDWNHSWTQFTHKGRVVRLQGLPSAQVPPAALQQWLGELDGGDSPSAPCGCLNAALSVSQQQVLNGLLQTMSFVFDAPTGLPPIRSHDHAIQLKTDNTGHPMDGLKASMAFQFQQCEMSYCAHERKLALIPIPILIGVVVAGILRNRALKLSPYLMILSSISYSLNVVIIEDQTHCFGSVMLKMCFGKAETEQKNLSHKSYGKSVKMGHLLLIGGITRHKHHLAWDSANVSRCPKVPLEGKGSISSIGSTSTNKKTKGPLDSIFKPSVPSGKKWGNLVGSVEYRQVQKKLRLDAIQKFCRWMYDAGLPFNSVMYDSLGPAFEAIARHGCGIKPPQLS</sequence>
<name>A0A5N6LQ92_9ASTR</name>
<evidence type="ECO:0000313" key="3">
    <source>
        <dbReference type="EMBL" id="KAD2394354.1"/>
    </source>
</evidence>
<dbReference type="OrthoDB" id="1751726at2759"/>
<dbReference type="InterPro" id="IPR005162">
    <property type="entry name" value="Retrotrans_gag_dom"/>
</dbReference>
<protein>
    <recommendedName>
        <fullName evidence="2">Retrotransposon gag domain-containing protein</fullName>
    </recommendedName>
</protein>